<dbReference type="eggNOG" id="COG1609">
    <property type="taxonomic scope" value="Bacteria"/>
</dbReference>
<sequence length="182" mass="19285">MGRPEGIEAVLAAKFQVLLPHLDERQRRLAIGAEALSLGHGGIRLVAAAAGVREGTVSRGAAELASGPALVGRVRRPGGGRKKAADRDPGLRPALLALVEPDERGDPMSPLRWTTKSTRKLAAELTRQGHRVSADTVAGLLREEGFSLQANQRQNHRRHSAPGQGCPVPLPQRAGTGPQGHR</sequence>
<evidence type="ECO:0000256" key="1">
    <source>
        <dbReference type="SAM" id="MobiDB-lite"/>
    </source>
</evidence>
<protein>
    <submittedName>
        <fullName evidence="2">Putative IS3 family ISVisp1-like transposase</fullName>
    </submittedName>
</protein>
<accession>D5SM74</accession>
<proteinExistence type="predicted"/>
<geneLocation type="plasmid" evidence="2 3">
    <name>pSCL4</name>
</geneLocation>
<dbReference type="Pfam" id="PF07592">
    <property type="entry name" value="DDE_Tnp_ISAZ013"/>
    <property type="match status" value="1"/>
</dbReference>
<name>D5SM74_STRCL</name>
<dbReference type="AlphaFoldDB" id="D5SM74"/>
<keyword evidence="3" id="KW-1185">Reference proteome</keyword>
<dbReference type="InterPro" id="IPR011518">
    <property type="entry name" value="Transposase_36"/>
</dbReference>
<organism evidence="2 3">
    <name type="scientific">Streptomyces clavuligerus</name>
    <dbReference type="NCBI Taxonomy" id="1901"/>
    <lineage>
        <taxon>Bacteria</taxon>
        <taxon>Bacillati</taxon>
        <taxon>Actinomycetota</taxon>
        <taxon>Actinomycetes</taxon>
        <taxon>Kitasatosporales</taxon>
        <taxon>Streptomycetaceae</taxon>
        <taxon>Streptomyces</taxon>
    </lineage>
</organism>
<keyword evidence="2" id="KW-0614">Plasmid</keyword>
<evidence type="ECO:0000313" key="2">
    <source>
        <dbReference type="EMBL" id="EFG05017.2"/>
    </source>
</evidence>
<dbReference type="EMBL" id="CM000914">
    <property type="protein sequence ID" value="EFG05017.2"/>
    <property type="molecule type" value="Genomic_DNA"/>
</dbReference>
<dbReference type="Proteomes" id="UP000002357">
    <property type="component" value="Plasmid pSCL4"/>
</dbReference>
<feature type="region of interest" description="Disordered" evidence="1">
    <location>
        <begin position="146"/>
        <end position="182"/>
    </location>
</feature>
<evidence type="ECO:0000313" key="3">
    <source>
        <dbReference type="Proteomes" id="UP000002357"/>
    </source>
</evidence>
<gene>
    <name evidence="2" type="ORF">SCLAV_p1536</name>
</gene>
<reference evidence="2 3" key="1">
    <citation type="journal article" date="2010" name="Genome Biol. Evol.">
        <title>The sequence of a 1.8-mb bacterial linear plasmid reveals a rich evolutionary reservoir of secondary metabolic pathways.</title>
        <authorList>
            <person name="Medema M.H."/>
            <person name="Trefzer A."/>
            <person name="Kovalchuk A."/>
            <person name="van den Berg M."/>
            <person name="Mueller U."/>
            <person name="Heijne W."/>
            <person name="Wu L."/>
            <person name="Alam M.T."/>
            <person name="Ronning C.M."/>
            <person name="Nierman W.C."/>
            <person name="Bovenberg R.A.L."/>
            <person name="Breitling R."/>
            <person name="Takano E."/>
        </authorList>
    </citation>
    <scope>NUCLEOTIDE SEQUENCE [LARGE SCALE GENOMIC DNA]</scope>
    <source>
        <strain evidence="3">ATCC 27064 / DSM 738 / JCM 4710 / NBRC 13307 / NCIMB 12785 / NRRL 3585 / VKM Ac-602</strain>
        <plasmid evidence="2">pSCL4</plasmid>
    </source>
</reference>